<organism evidence="1 2">
    <name type="scientific">Helicobacter felis (strain ATCC 49179 / CCUG 28539 / NCTC 12436 / CS1)</name>
    <dbReference type="NCBI Taxonomy" id="936155"/>
    <lineage>
        <taxon>Bacteria</taxon>
        <taxon>Pseudomonadati</taxon>
        <taxon>Campylobacterota</taxon>
        <taxon>Epsilonproteobacteria</taxon>
        <taxon>Campylobacterales</taxon>
        <taxon>Helicobacteraceae</taxon>
        <taxon>Helicobacter</taxon>
    </lineage>
</organism>
<accession>E7ACZ8</accession>
<name>E7ACZ8_HELFC</name>
<evidence type="ECO:0000313" key="1">
    <source>
        <dbReference type="EMBL" id="CBY83116.1"/>
    </source>
</evidence>
<gene>
    <name evidence="1" type="ordered locus">Hfelis_10320</name>
</gene>
<proteinExistence type="predicted"/>
<dbReference type="EMBL" id="FQ670179">
    <property type="protein sequence ID" value="CBY83116.1"/>
    <property type="molecule type" value="Genomic_DNA"/>
</dbReference>
<keyword evidence="2" id="KW-1185">Reference proteome</keyword>
<protein>
    <submittedName>
        <fullName evidence="1">Uncharacterized protein</fullName>
    </submittedName>
</protein>
<reference evidence="1 2" key="1">
    <citation type="journal article" date="2011" name="Genome Biol. Evol.">
        <title>Comparative whole genome sequence analysis of the carcinogenic bacterial model pathogen Helicobacter felis.</title>
        <authorList>
            <person name="Arnold I.C."/>
            <person name="Zigova Z."/>
            <person name="Holden M."/>
            <person name="Lawley T.D."/>
            <person name="Rad R."/>
            <person name="Dougan G."/>
            <person name="Falkow S."/>
            <person name="Bentley S.D."/>
            <person name="Muller A."/>
        </authorList>
    </citation>
    <scope>NUCLEOTIDE SEQUENCE [LARGE SCALE GENOMIC DNA]</scope>
    <source>
        <strain evidence="2">ATCC 49179 / CCUG 28539 / NCTC 12436 / CS1</strain>
    </source>
</reference>
<dbReference type="KEGG" id="hfe:HFELIS_10320"/>
<sequence>MGEFLDYMCTKQRLQKVLHLQLEPPSATPQPLRPSVQKLIITTQNPLFYGPHGG</sequence>
<dbReference type="Proteomes" id="UP000007934">
    <property type="component" value="Chromosome"/>
</dbReference>
<evidence type="ECO:0000313" key="2">
    <source>
        <dbReference type="Proteomes" id="UP000007934"/>
    </source>
</evidence>
<dbReference type="AlphaFoldDB" id="E7ACZ8"/>
<dbReference type="HOGENOM" id="CLU_3044062_0_0_7"/>